<dbReference type="AlphaFoldDB" id="A0A0S4NAJ5"/>
<evidence type="ECO:0000313" key="4">
    <source>
        <dbReference type="Proteomes" id="UP000320623"/>
    </source>
</evidence>
<dbReference type="Gene3D" id="2.30.30.100">
    <property type="match status" value="1"/>
</dbReference>
<dbReference type="Gene3D" id="2.60.40.1220">
    <property type="match status" value="1"/>
</dbReference>
<dbReference type="SUPFAM" id="SSF69318">
    <property type="entry name" value="Integrin alpha N-terminal domain"/>
    <property type="match status" value="1"/>
</dbReference>
<dbReference type="PANTHER" id="PTHR46580">
    <property type="entry name" value="SENSOR KINASE-RELATED"/>
    <property type="match status" value="1"/>
</dbReference>
<dbReference type="InterPro" id="IPR032812">
    <property type="entry name" value="SbsA_Ig"/>
</dbReference>
<evidence type="ECO:0000259" key="2">
    <source>
        <dbReference type="Pfam" id="PF13205"/>
    </source>
</evidence>
<dbReference type="EMBL" id="FAOO01000020">
    <property type="protein sequence ID" value="CUU08260.1"/>
    <property type="molecule type" value="Genomic_DNA"/>
</dbReference>
<keyword evidence="4" id="KW-1185">Reference proteome</keyword>
<feature type="non-terminal residue" evidence="3">
    <location>
        <position position="178"/>
    </location>
</feature>
<dbReference type="RefSeq" id="WP_140945749.1">
    <property type="nucleotide sequence ID" value="NZ_FAOO01000020.1"/>
</dbReference>
<evidence type="ECO:0000256" key="1">
    <source>
        <dbReference type="ARBA" id="ARBA00022729"/>
    </source>
</evidence>
<keyword evidence="1" id="KW-0732">Signal</keyword>
<name>A0A0S4NAJ5_9BACT</name>
<gene>
    <name evidence="3" type="ORF">JGI1_02032</name>
</gene>
<sequence>MKRFFTILTLFVALNYSFSQLSIVDRDPRPNAINVPRDANIRITFDKDVEISTLAGNILVIGSFSGLYSFTFSYDASTKTLILDPRSDFKYNELITVEIKKGVKSTSDDSLTQTYIWSFTVEVKGGSGNFVEKTRIGVGSSPYGLSFGDIDGDGDVDIAVANWSSHNVSILMNDGSGN</sequence>
<dbReference type="OrthoDB" id="329179at2"/>
<accession>A0A0S4NAJ5</accession>
<dbReference type="Pfam" id="PF13517">
    <property type="entry name" value="FG-GAP_3"/>
    <property type="match status" value="1"/>
</dbReference>
<evidence type="ECO:0000313" key="3">
    <source>
        <dbReference type="EMBL" id="CUU08260.1"/>
    </source>
</evidence>
<dbReference type="Proteomes" id="UP000320623">
    <property type="component" value="Unassembled WGS sequence"/>
</dbReference>
<protein>
    <submittedName>
        <fullName evidence="3">Repeat domain-containing protein</fullName>
    </submittedName>
</protein>
<organism evidence="3 4">
    <name type="scientific">Candidatus Thermokryptus mobilis</name>
    <dbReference type="NCBI Taxonomy" id="1643428"/>
    <lineage>
        <taxon>Bacteria</taxon>
        <taxon>Pseudomonadati</taxon>
        <taxon>Candidatus Kryptoniota</taxon>
        <taxon>Candidatus Thermokryptus</taxon>
    </lineage>
</organism>
<dbReference type="InterPro" id="IPR014755">
    <property type="entry name" value="Cu-Rt/internalin_Ig-like"/>
</dbReference>
<dbReference type="InterPro" id="IPR013517">
    <property type="entry name" value="FG-GAP"/>
</dbReference>
<dbReference type="Pfam" id="PF13205">
    <property type="entry name" value="Big_5"/>
    <property type="match status" value="1"/>
</dbReference>
<feature type="domain" description="SbsA Ig-like" evidence="2">
    <location>
        <begin position="21"/>
        <end position="120"/>
    </location>
</feature>
<dbReference type="InterPro" id="IPR028994">
    <property type="entry name" value="Integrin_alpha_N"/>
</dbReference>
<proteinExistence type="predicted"/>
<reference evidence="4" key="1">
    <citation type="submission" date="2015-11" db="EMBL/GenBank/DDBJ databases">
        <authorList>
            <person name="Varghese N."/>
        </authorList>
    </citation>
    <scope>NUCLEOTIDE SEQUENCE [LARGE SCALE GENOMIC DNA]</scope>
</reference>